<keyword evidence="2" id="KW-1185">Reference proteome</keyword>
<evidence type="ECO:0000313" key="2">
    <source>
        <dbReference type="Proteomes" id="UP000078561"/>
    </source>
</evidence>
<organism evidence="1">
    <name type="scientific">Absidia glauca</name>
    <name type="common">Pin mould</name>
    <dbReference type="NCBI Taxonomy" id="4829"/>
    <lineage>
        <taxon>Eukaryota</taxon>
        <taxon>Fungi</taxon>
        <taxon>Fungi incertae sedis</taxon>
        <taxon>Mucoromycota</taxon>
        <taxon>Mucoromycotina</taxon>
        <taxon>Mucoromycetes</taxon>
        <taxon>Mucorales</taxon>
        <taxon>Cunninghamellaceae</taxon>
        <taxon>Absidia</taxon>
    </lineage>
</organism>
<name>A0A163J1Y4_ABSGL</name>
<sequence length="172" mass="19287">MRGLAACVKVDHDAGWQLSSPKVMHPSFALIELWYDAYMTWFPGINTDASPSQIGRIGGTEGWLSDLFVVPLMHHLDGVIKSLERFLKYGQSNVNAKALVPKRMISKRLPMHSALASFTHWEIVCSYITCDTKASPILHTHCRINPYYAIEHDTEPICNLALGSIKPIRPTL</sequence>
<protein>
    <submittedName>
        <fullName evidence="1">Uncharacterized protein</fullName>
    </submittedName>
</protein>
<dbReference type="Proteomes" id="UP000078561">
    <property type="component" value="Unassembled WGS sequence"/>
</dbReference>
<evidence type="ECO:0000313" key="1">
    <source>
        <dbReference type="EMBL" id="SAL96675.1"/>
    </source>
</evidence>
<proteinExistence type="predicted"/>
<dbReference type="AlphaFoldDB" id="A0A163J1Y4"/>
<dbReference type="InParanoid" id="A0A163J1Y4"/>
<accession>A0A163J1Y4</accession>
<dbReference type="EMBL" id="LT551165">
    <property type="protein sequence ID" value="SAL96675.1"/>
    <property type="molecule type" value="Genomic_DNA"/>
</dbReference>
<gene>
    <name evidence="1" type="primary">ABSGL_02091.1 scaffold 2596</name>
</gene>
<reference evidence="1" key="1">
    <citation type="submission" date="2016-04" db="EMBL/GenBank/DDBJ databases">
        <authorList>
            <person name="Evans L.H."/>
            <person name="Alamgir A."/>
            <person name="Owens N."/>
            <person name="Weber N.D."/>
            <person name="Virtaneva K."/>
            <person name="Barbian K."/>
            <person name="Babar A."/>
            <person name="Rosenke K."/>
        </authorList>
    </citation>
    <scope>NUCLEOTIDE SEQUENCE [LARGE SCALE GENOMIC DNA]</scope>
    <source>
        <strain evidence="1">CBS 101.48</strain>
    </source>
</reference>